<evidence type="ECO:0000313" key="3">
    <source>
        <dbReference type="EMBL" id="PQJ84987.1"/>
    </source>
</evidence>
<evidence type="ECO:0000313" key="4">
    <source>
        <dbReference type="Proteomes" id="UP000239263"/>
    </source>
</evidence>
<keyword evidence="2" id="KW-0732">Signal</keyword>
<accession>A0A2S7X442</accession>
<dbReference type="OrthoDB" id="9771071at2"/>
<dbReference type="PROSITE" id="PS51257">
    <property type="entry name" value="PROKAR_LIPOPROTEIN"/>
    <property type="match status" value="1"/>
</dbReference>
<dbReference type="RefSeq" id="WP_105056360.1">
    <property type="nucleotide sequence ID" value="NZ_CAWNRT010000002.1"/>
</dbReference>
<dbReference type="EMBL" id="MSCO01000002">
    <property type="protein sequence ID" value="PQJ84987.1"/>
    <property type="molecule type" value="Genomic_DNA"/>
</dbReference>
<name>A0A2S7X442_9GAMM</name>
<dbReference type="Gene3D" id="2.40.160.50">
    <property type="entry name" value="membrane protein fhac: a member of the omp85/tpsb transporter family"/>
    <property type="match status" value="1"/>
</dbReference>
<feature type="chain" id="PRO_5015529078" evidence="2">
    <location>
        <begin position="22"/>
        <end position="386"/>
    </location>
</feature>
<keyword evidence="1" id="KW-1133">Transmembrane helix</keyword>
<reference evidence="3 4" key="1">
    <citation type="submission" date="2016-12" db="EMBL/GenBank/DDBJ databases">
        <title>Diversity of luminous bacteria.</title>
        <authorList>
            <person name="Yoshizawa S."/>
            <person name="Kogure K."/>
        </authorList>
    </citation>
    <scope>NUCLEOTIDE SEQUENCE [LARGE SCALE GENOMIC DNA]</scope>
    <source>
        <strain evidence="3 4">ATCC 33715</strain>
    </source>
</reference>
<evidence type="ECO:0000256" key="2">
    <source>
        <dbReference type="SAM" id="SignalP"/>
    </source>
</evidence>
<comment type="caution">
    <text evidence="3">The sequence shown here is derived from an EMBL/GenBank/DDBJ whole genome shotgun (WGS) entry which is preliminary data.</text>
</comment>
<organism evidence="3 4">
    <name type="scientific">Aliivibrio sifiae</name>
    <dbReference type="NCBI Taxonomy" id="566293"/>
    <lineage>
        <taxon>Bacteria</taxon>
        <taxon>Pseudomonadati</taxon>
        <taxon>Pseudomonadota</taxon>
        <taxon>Gammaproteobacteria</taxon>
        <taxon>Vibrionales</taxon>
        <taxon>Vibrionaceae</taxon>
        <taxon>Aliivibrio</taxon>
    </lineage>
</organism>
<gene>
    <name evidence="3" type="ORF">BTO22_16035</name>
</gene>
<feature type="transmembrane region" description="Helical" evidence="1">
    <location>
        <begin position="45"/>
        <end position="68"/>
    </location>
</feature>
<sequence>MSKCRAICISFLMSVSCSAIAVSFFDPLDGQLDMGEYLAENAYGFLPVPIVITEPALGYGGGFMGVFLHESEEQKLKRKSMAEKSVDGGAQLLTPAITVAGGFTTENGTKAMFIGHRRSWNKDHIRYMGGMFYGDMNMNFYGSYAQSSNGFEMNMKGGGAMQKLQFRIKDTPLFLGITQTFIRPELSVNNRKYLNEIAAKWLNLTPNVSGLGLIAEYDTQNSFLYPTEGGNYVAEYNVFNDVIGSDYDFELISLNGKHYFPINKEWNVGVKGSFKGITTDERALPPSAYPDIDMRGIARNRYQGEVTATIESQLTWQFTSRWSTSIFGGVGSATDTETPLFSQDNHYAYGAGFRYLIARRYGMRAGIDVAKSEEDNALYFQVGTGF</sequence>
<keyword evidence="1" id="KW-0812">Transmembrane</keyword>
<feature type="signal peptide" evidence="2">
    <location>
        <begin position="1"/>
        <end position="21"/>
    </location>
</feature>
<protein>
    <submittedName>
        <fullName evidence="3">Glyceraldehyde-3-phosphate dehydrogenase</fullName>
    </submittedName>
</protein>
<dbReference type="AlphaFoldDB" id="A0A2S7X442"/>
<keyword evidence="1" id="KW-0472">Membrane</keyword>
<dbReference type="Proteomes" id="UP000239263">
    <property type="component" value="Unassembled WGS sequence"/>
</dbReference>
<proteinExistence type="predicted"/>
<evidence type="ECO:0000256" key="1">
    <source>
        <dbReference type="SAM" id="Phobius"/>
    </source>
</evidence>